<feature type="transmembrane region" description="Helical" evidence="2">
    <location>
        <begin position="87"/>
        <end position="111"/>
    </location>
</feature>
<dbReference type="EMBL" id="HBIE01015201">
    <property type="protein sequence ID" value="CAE0309763.1"/>
    <property type="molecule type" value="Transcribed_RNA"/>
</dbReference>
<feature type="transmembrane region" description="Helical" evidence="2">
    <location>
        <begin position="59"/>
        <end position="81"/>
    </location>
</feature>
<reference evidence="3" key="1">
    <citation type="submission" date="2021-01" db="EMBL/GenBank/DDBJ databases">
        <authorList>
            <person name="Corre E."/>
            <person name="Pelletier E."/>
            <person name="Niang G."/>
            <person name="Scheremetjew M."/>
            <person name="Finn R."/>
            <person name="Kale V."/>
            <person name="Holt S."/>
            <person name="Cochrane G."/>
            <person name="Meng A."/>
            <person name="Brown T."/>
            <person name="Cohen L."/>
        </authorList>
    </citation>
    <scope>NUCLEOTIDE SEQUENCE</scope>
    <source>
        <strain evidence="3">Fehren 1</strain>
    </source>
</reference>
<evidence type="ECO:0000313" key="3">
    <source>
        <dbReference type="EMBL" id="CAE0309763.1"/>
    </source>
</evidence>
<keyword evidence="2" id="KW-0812">Transmembrane</keyword>
<feature type="region of interest" description="Disordered" evidence="1">
    <location>
        <begin position="190"/>
        <end position="246"/>
    </location>
</feature>
<evidence type="ECO:0000256" key="2">
    <source>
        <dbReference type="SAM" id="Phobius"/>
    </source>
</evidence>
<evidence type="ECO:0000256" key="1">
    <source>
        <dbReference type="SAM" id="MobiDB-lite"/>
    </source>
</evidence>
<organism evidence="3">
    <name type="scientific">Favella ehrenbergii</name>
    <dbReference type="NCBI Taxonomy" id="182087"/>
    <lineage>
        <taxon>Eukaryota</taxon>
        <taxon>Sar</taxon>
        <taxon>Alveolata</taxon>
        <taxon>Ciliophora</taxon>
        <taxon>Intramacronucleata</taxon>
        <taxon>Spirotrichea</taxon>
        <taxon>Choreotrichia</taxon>
        <taxon>Tintinnida</taxon>
        <taxon>Xystonellidae</taxon>
        <taxon>Favella</taxon>
    </lineage>
</organism>
<keyword evidence="2" id="KW-1133">Transmembrane helix</keyword>
<dbReference type="AlphaFoldDB" id="A0A7S3I0P1"/>
<proteinExistence type="predicted"/>
<name>A0A7S3I0P1_9SPIT</name>
<protein>
    <submittedName>
        <fullName evidence="3">Uncharacterized protein</fullName>
    </submittedName>
</protein>
<sequence length="246" mass="26441">MFADLSVTMSQVEFFGVALSWAISSGIYAFRYRSKSAYYTATKMGTESNWYETSDKIRLYGGLALGCLLATTQLLAIFGIVTSQLNGLIWMLVGGLGGMILHLAVGVMRFLGMEAAVKNSQGTVTLTDFTAKGVQAGATIVAIKGDTMEDAVMDAASMIALAGAAEGWYFGMWNDATDEEQQEWIEEWEETVATRAEEIAADKGPAAKAEEGEQGEEAKEGEEGEEGEDAEEGEEGEEAEEGDEDK</sequence>
<feature type="transmembrane region" description="Helical" evidence="2">
    <location>
        <begin position="12"/>
        <end position="30"/>
    </location>
</feature>
<feature type="compositionally biased region" description="Acidic residues" evidence="1">
    <location>
        <begin position="212"/>
        <end position="246"/>
    </location>
</feature>
<accession>A0A7S3I0P1</accession>
<keyword evidence="2" id="KW-0472">Membrane</keyword>
<gene>
    <name evidence="3" type="ORF">FEHR0123_LOCUS4679</name>
</gene>